<keyword evidence="5 7" id="KW-0472">Membrane</keyword>
<evidence type="ECO:0000256" key="6">
    <source>
        <dbReference type="ARBA" id="ARBA00043993"/>
    </source>
</evidence>
<dbReference type="InterPro" id="IPR049453">
    <property type="entry name" value="Memb_transporter_dom"/>
</dbReference>
<dbReference type="EMBL" id="SMGJ01000005">
    <property type="protein sequence ID" value="TCK68374.1"/>
    <property type="molecule type" value="Genomic_DNA"/>
</dbReference>
<feature type="transmembrane region" description="Helical" evidence="7">
    <location>
        <begin position="109"/>
        <end position="125"/>
    </location>
</feature>
<keyword evidence="11" id="KW-1185">Reference proteome</keyword>
<evidence type="ECO:0000256" key="3">
    <source>
        <dbReference type="ARBA" id="ARBA00022692"/>
    </source>
</evidence>
<dbReference type="RefSeq" id="WP_132302303.1">
    <property type="nucleotide sequence ID" value="NZ_CP170642.1"/>
</dbReference>
<evidence type="ECO:0000256" key="1">
    <source>
        <dbReference type="ARBA" id="ARBA00004651"/>
    </source>
</evidence>
<feature type="transmembrane region" description="Helical" evidence="7">
    <location>
        <begin position="131"/>
        <end position="155"/>
    </location>
</feature>
<dbReference type="Pfam" id="PF13515">
    <property type="entry name" value="FUSC_2"/>
    <property type="match status" value="1"/>
</dbReference>
<dbReference type="Proteomes" id="UP000295496">
    <property type="component" value="Unassembled WGS sequence"/>
</dbReference>
<evidence type="ECO:0000259" key="8">
    <source>
        <dbReference type="Pfam" id="PF12805"/>
    </source>
</evidence>
<reference evidence="10 11" key="1">
    <citation type="submission" date="2019-03" db="EMBL/GenBank/DDBJ databases">
        <title>Genomic Encyclopedia of Type Strains, Phase IV (KMG-IV): sequencing the most valuable type-strain genomes for metagenomic binning, comparative biology and taxonomic classification.</title>
        <authorList>
            <person name="Goeker M."/>
        </authorList>
    </citation>
    <scope>NUCLEOTIDE SEQUENCE [LARGE SCALE GENOMIC DNA]</scope>
    <source>
        <strain evidence="10 11">DSM 10053</strain>
    </source>
</reference>
<dbReference type="PANTHER" id="PTHR30509">
    <property type="entry name" value="P-HYDROXYBENZOIC ACID EFFLUX PUMP SUBUNIT-RELATED"/>
    <property type="match status" value="1"/>
</dbReference>
<keyword evidence="3 7" id="KW-0812">Transmembrane</keyword>
<dbReference type="GO" id="GO:0005886">
    <property type="term" value="C:plasma membrane"/>
    <property type="evidence" value="ECO:0007669"/>
    <property type="project" value="UniProtKB-SubCell"/>
</dbReference>
<evidence type="ECO:0000256" key="7">
    <source>
        <dbReference type="SAM" id="Phobius"/>
    </source>
</evidence>
<dbReference type="AlphaFoldDB" id="A0A4R1KTE6"/>
<sequence>MLIKLNSKIISVLPIAIAVNIACVLIWLLNITDQSMPLILGVIAASLVDLDHRLSGRLKNIFYTVIAFSISSLVTQYFLNQGIWFVLAMTAMTFLFTMIGAVGQRYSTIAFGTLVVSLYTTLAYLPDTPWYINPLMILSGTLLYSFITVTVHLCFPNRPLQEKISRAFVALADYLDAKSVFFDPDDVEHLSQKQLTLAMKNSQVINVFNECRTALFYRMQDNNRYSYTSKMCRYYMSAQDIHEKANSSHFDYKTLATQLKNSDLIFRIQRLLELQAQACRDIAQQLQKNQDFQPHFRLERAISGISQSFELYSQQHNASPELVHIKTLLDNLRNIHCQLQSLSQPIHEPEQRTIYSENITGLSKILQRIGQHFTFQSPLFRHAMRLSLVVLICCSLVEYFHLQTDRGYWILLTIIFVCQPNYSATKLRLKQRIIGTILGVIVGSLLPYMTSTLEAKLAVVVIASTLFYFFRSNNYSYSTFFITIQVLASFDIMGFDIYAALLPRLIDTLIGTALAWFAVSYLWSDWKYLQLNNVISQLMKSNANYLLYIISHLQFGKGDDLKYRIVRRHAHDNATVLSTIISNMNNEPKKYTQHLQQGFELLKLNTALLGYISALGAYREQMQKLTQDVYFLSEFYPIAKKIIELLDKMTTLSAVQFDDLFQPINISIKNSLEQNDLLSSVFNMPMQQLNLIAQLLPPLYAAIPQTATQTIQDNKHEITST</sequence>
<name>A0A4R1KTE6_9PAST</name>
<evidence type="ECO:0000256" key="2">
    <source>
        <dbReference type="ARBA" id="ARBA00022475"/>
    </source>
</evidence>
<feature type="transmembrane region" description="Helical" evidence="7">
    <location>
        <begin position="477"/>
        <end position="499"/>
    </location>
</feature>
<feature type="transmembrane region" description="Helical" evidence="7">
    <location>
        <begin position="12"/>
        <end position="29"/>
    </location>
</feature>
<feature type="transmembrane region" description="Helical" evidence="7">
    <location>
        <begin position="432"/>
        <end position="449"/>
    </location>
</feature>
<comment type="subcellular location">
    <subcellularLocation>
        <location evidence="1">Cell membrane</location>
        <topology evidence="1">Multi-pass membrane protein</topology>
    </subcellularLocation>
</comment>
<proteinExistence type="inferred from homology"/>
<evidence type="ECO:0000259" key="9">
    <source>
        <dbReference type="Pfam" id="PF13515"/>
    </source>
</evidence>
<evidence type="ECO:0000313" key="11">
    <source>
        <dbReference type="Proteomes" id="UP000295496"/>
    </source>
</evidence>
<protein>
    <submittedName>
        <fullName evidence="10">Putative membrane protein (TIGR01666 family)</fullName>
    </submittedName>
</protein>
<evidence type="ECO:0000256" key="4">
    <source>
        <dbReference type="ARBA" id="ARBA00022989"/>
    </source>
</evidence>
<dbReference type="PANTHER" id="PTHR30509:SF8">
    <property type="entry name" value="INNER MEMBRANE PROTEIN YCCS"/>
    <property type="match status" value="1"/>
</dbReference>
<feature type="transmembrane region" description="Helical" evidence="7">
    <location>
        <begin position="84"/>
        <end position="102"/>
    </location>
</feature>
<comment type="caution">
    <text evidence="10">The sequence shown here is derived from an EMBL/GenBank/DDBJ whole genome shotgun (WGS) entry which is preliminary data.</text>
</comment>
<dbReference type="InterPro" id="IPR010020">
    <property type="entry name" value="Integral_membrane_YCCS_YHJK"/>
</dbReference>
<feature type="transmembrane region" description="Helical" evidence="7">
    <location>
        <begin position="455"/>
        <end position="470"/>
    </location>
</feature>
<dbReference type="InterPro" id="IPR032692">
    <property type="entry name" value="YccS_N"/>
</dbReference>
<evidence type="ECO:0000313" key="10">
    <source>
        <dbReference type="EMBL" id="TCK68374.1"/>
    </source>
</evidence>
<feature type="domain" description="Integral membrane bound transporter" evidence="9">
    <location>
        <begin position="393"/>
        <end position="517"/>
    </location>
</feature>
<dbReference type="InterPro" id="IPR010019">
    <property type="entry name" value="Integral_membrane_YccS"/>
</dbReference>
<organism evidence="10 11">
    <name type="scientific">Lonepinella koalarum</name>
    <dbReference type="NCBI Taxonomy" id="53417"/>
    <lineage>
        <taxon>Bacteria</taxon>
        <taxon>Pseudomonadati</taxon>
        <taxon>Pseudomonadota</taxon>
        <taxon>Gammaproteobacteria</taxon>
        <taxon>Pasteurellales</taxon>
        <taxon>Pasteurellaceae</taxon>
        <taxon>Lonepinella</taxon>
    </lineage>
</organism>
<comment type="similarity">
    <text evidence="6">Belongs to the YccS/YhfK family.</text>
</comment>
<keyword evidence="2" id="KW-1003">Cell membrane</keyword>
<evidence type="ECO:0000256" key="5">
    <source>
        <dbReference type="ARBA" id="ARBA00023136"/>
    </source>
</evidence>
<gene>
    <name evidence="10" type="ORF">EV692_1707</name>
</gene>
<accession>A0A4R1KTE6</accession>
<dbReference type="NCBIfam" id="TIGR01666">
    <property type="entry name" value="YCCS"/>
    <property type="match status" value="1"/>
</dbReference>
<dbReference type="NCBIfam" id="TIGR01667">
    <property type="entry name" value="YCCS_YHFK"/>
    <property type="match status" value="1"/>
</dbReference>
<keyword evidence="4 7" id="KW-1133">Transmembrane helix</keyword>
<dbReference type="Pfam" id="PF12805">
    <property type="entry name" value="FUSC-like"/>
    <property type="match status" value="1"/>
</dbReference>
<feature type="domain" description="Integral membrane protein YccS N-terminal" evidence="8">
    <location>
        <begin position="60"/>
        <end position="339"/>
    </location>
</feature>